<accession>A0A6N3AMF0</accession>
<name>A0A6N3AMF0_CLOSY</name>
<feature type="transmembrane region" description="Helical" evidence="1">
    <location>
        <begin position="217"/>
        <end position="235"/>
    </location>
</feature>
<dbReference type="EMBL" id="CACRUA010000009">
    <property type="protein sequence ID" value="VYT90710.1"/>
    <property type="molecule type" value="Genomic_DNA"/>
</dbReference>
<gene>
    <name evidence="3" type="primary">abgT_1</name>
    <name evidence="3" type="ORF">CSLFYP84_00877</name>
    <name evidence="2" type="ORF">K5I21_16520</name>
</gene>
<feature type="transmembrane region" description="Helical" evidence="1">
    <location>
        <begin position="88"/>
        <end position="107"/>
    </location>
</feature>
<organism evidence="3">
    <name type="scientific">Clostridium symbiosum</name>
    <name type="common">Bacteroides symbiosus</name>
    <dbReference type="NCBI Taxonomy" id="1512"/>
    <lineage>
        <taxon>Bacteria</taxon>
        <taxon>Bacillati</taxon>
        <taxon>Bacillota</taxon>
        <taxon>Clostridia</taxon>
        <taxon>Lachnospirales</taxon>
        <taxon>Lachnospiraceae</taxon>
        <taxon>Otoolea</taxon>
    </lineage>
</organism>
<feature type="transmembrane region" description="Helical" evidence="1">
    <location>
        <begin position="349"/>
        <end position="367"/>
    </location>
</feature>
<feature type="transmembrane region" description="Helical" evidence="1">
    <location>
        <begin position="445"/>
        <end position="464"/>
    </location>
</feature>
<keyword evidence="1" id="KW-0812">Transmembrane</keyword>
<dbReference type="GO" id="GO:1902604">
    <property type="term" value="P:p-aminobenzoyl-glutamate transmembrane transport"/>
    <property type="evidence" value="ECO:0007669"/>
    <property type="project" value="InterPro"/>
</dbReference>
<dbReference type="InterPro" id="IPR004697">
    <property type="entry name" value="AbgT"/>
</dbReference>
<dbReference type="Pfam" id="PF03806">
    <property type="entry name" value="ABG_transport"/>
    <property type="match status" value="1"/>
</dbReference>
<evidence type="ECO:0000313" key="3">
    <source>
        <dbReference type="EMBL" id="VYT90710.1"/>
    </source>
</evidence>
<feature type="transmembrane region" description="Helical" evidence="1">
    <location>
        <begin position="415"/>
        <end position="433"/>
    </location>
</feature>
<evidence type="ECO:0000313" key="2">
    <source>
        <dbReference type="EMBL" id="MCK0087448.1"/>
    </source>
</evidence>
<reference evidence="3" key="1">
    <citation type="submission" date="2019-11" db="EMBL/GenBank/DDBJ databases">
        <authorList>
            <person name="Feng L."/>
        </authorList>
    </citation>
    <scope>NUCLEOTIDE SEQUENCE</scope>
    <source>
        <strain evidence="3">CsymbiosumLFYP84</strain>
    </source>
</reference>
<protein>
    <submittedName>
        <fullName evidence="2">AbgT family transporter</fullName>
    </submittedName>
    <submittedName>
        <fullName evidence="3">p-aminobenzoyl-glutamate transport protein</fullName>
    </submittedName>
</protein>
<dbReference type="PANTHER" id="PTHR30282:SF0">
    <property type="entry name" value="P-AMINOBENZOYL-GLUTAMATE TRANSPORT PROTEIN"/>
    <property type="match status" value="1"/>
</dbReference>
<reference evidence="2" key="2">
    <citation type="journal article" date="2022" name="Cell Host Microbe">
        <title>Colonization of the live biotherapeutic product VE303 and modulation of the microbiota and metabolites in healthy volunteers.</title>
        <authorList>
            <person name="Dsouza M."/>
            <person name="Menon R."/>
            <person name="Crossette E."/>
            <person name="Bhattarai S.K."/>
            <person name="Schneider J."/>
            <person name="Kim Y.G."/>
            <person name="Reddy S."/>
            <person name="Caballero S."/>
            <person name="Felix C."/>
            <person name="Cornacchione L."/>
            <person name="Hendrickson J."/>
            <person name="Watson A.R."/>
            <person name="Minot S.S."/>
            <person name="Greenfield N."/>
            <person name="Schopf L."/>
            <person name="Szabady R."/>
            <person name="Patarroyo J."/>
            <person name="Smith W."/>
            <person name="Harrison P."/>
            <person name="Kuijper E.J."/>
            <person name="Kelly C.P."/>
            <person name="Olle B."/>
            <person name="Bobilev D."/>
            <person name="Silber J.L."/>
            <person name="Bucci V."/>
            <person name="Roberts B."/>
            <person name="Faith J."/>
            <person name="Norman J.M."/>
        </authorList>
    </citation>
    <scope>NUCLEOTIDE SEQUENCE</scope>
    <source>
        <strain evidence="2">VE303-04</strain>
    </source>
</reference>
<feature type="transmembrane region" description="Helical" evidence="1">
    <location>
        <begin position="268"/>
        <end position="290"/>
    </location>
</feature>
<keyword evidence="1" id="KW-0472">Membrane</keyword>
<keyword evidence="1" id="KW-1133">Transmembrane helix</keyword>
<feature type="transmembrane region" description="Helical" evidence="1">
    <location>
        <begin position="485"/>
        <end position="505"/>
    </location>
</feature>
<dbReference type="Proteomes" id="UP001203136">
    <property type="component" value="Unassembled WGS sequence"/>
</dbReference>
<feature type="transmembrane region" description="Helical" evidence="1">
    <location>
        <begin position="387"/>
        <end position="408"/>
    </location>
</feature>
<dbReference type="AlphaFoldDB" id="A0A6N3AMF0"/>
<dbReference type="RefSeq" id="WP_021643272.1">
    <property type="nucleotide sequence ID" value="NZ_CACRUA010000009.1"/>
</dbReference>
<feature type="transmembrane region" description="Helical" evidence="1">
    <location>
        <begin position="310"/>
        <end position="328"/>
    </location>
</feature>
<evidence type="ECO:0000256" key="1">
    <source>
        <dbReference type="SAM" id="Phobius"/>
    </source>
</evidence>
<sequence length="516" mass="55050">MNENAGIKSEKDREPMYIRILAKIEKAGNRLPDPVVLFAFLCVLLLIISYFTAGASVVHPGTGETITAVNLLTIANLQKILINFPSNFLGFAPLGAVLTIMLGCGLAEKSGWLTSMVRLAGARASGRTVTVIVVFAGIMANQAGDAGWIVLPPLAALLFLSVGRNPLVGIFAAYASVSTGMAANLLISMSDVLAGTFTISAAQSIDPGFSGNIAMNYYFLIISTFILLFTGVITTDKIVEPRLGEYKGDVRLEHDANLAPEEKKGIKWAGVCFIAICLAIVALCIGPDAFLADPETGSIMSNNSPLMKGIISIVTIMFFVPAVVYGRVAGTVKSSKDIVNMLIAAMKDMGGYIVLVFVSAQFTSWFSQSNLATVFAVKGAEFLENTGITGIGLIIGLIIVSGIINLFIGSASAKWAIMAPIFVPMFMILGLHPSVTQMSYRIGDSITNVLSPLFPYVMILLSYVQKYDKKAGWGTLFSNMLPYSLVMGIAWSVILIVFVLFKIPLGPSGPIFYSLG</sequence>
<feature type="transmembrane region" description="Helical" evidence="1">
    <location>
        <begin position="35"/>
        <end position="53"/>
    </location>
</feature>
<proteinExistence type="predicted"/>
<dbReference type="PANTHER" id="PTHR30282">
    <property type="entry name" value="P-AMINOBENZOYL GLUTAMATE TRANSPORTER"/>
    <property type="match status" value="1"/>
</dbReference>
<feature type="transmembrane region" description="Helical" evidence="1">
    <location>
        <begin position="119"/>
        <end position="140"/>
    </location>
</feature>
<feature type="transmembrane region" description="Helical" evidence="1">
    <location>
        <begin position="146"/>
        <end position="162"/>
    </location>
</feature>
<dbReference type="GO" id="GO:0015558">
    <property type="term" value="F:secondary active p-aminobenzoyl-glutamate transmembrane transporter activity"/>
    <property type="evidence" value="ECO:0007669"/>
    <property type="project" value="InterPro"/>
</dbReference>
<dbReference type="EMBL" id="JAINVB010000001">
    <property type="protein sequence ID" value="MCK0087448.1"/>
    <property type="molecule type" value="Genomic_DNA"/>
</dbReference>